<comment type="caution">
    <text evidence="3">The sequence shown here is derived from an EMBL/GenBank/DDBJ whole genome shotgun (WGS) entry which is preliminary data.</text>
</comment>
<dbReference type="EMBL" id="MU151645">
    <property type="protein sequence ID" value="KAF9442375.1"/>
    <property type="molecule type" value="Genomic_DNA"/>
</dbReference>
<organism evidence="3 4">
    <name type="scientific">Macrolepiota fuliginosa MF-IS2</name>
    <dbReference type="NCBI Taxonomy" id="1400762"/>
    <lineage>
        <taxon>Eukaryota</taxon>
        <taxon>Fungi</taxon>
        <taxon>Dikarya</taxon>
        <taxon>Basidiomycota</taxon>
        <taxon>Agaricomycotina</taxon>
        <taxon>Agaricomycetes</taxon>
        <taxon>Agaricomycetidae</taxon>
        <taxon>Agaricales</taxon>
        <taxon>Agaricineae</taxon>
        <taxon>Agaricaceae</taxon>
        <taxon>Macrolepiota</taxon>
    </lineage>
</organism>
<accession>A0A9P6BYC6</accession>
<reference evidence="3" key="1">
    <citation type="submission" date="2020-11" db="EMBL/GenBank/DDBJ databases">
        <authorList>
            <consortium name="DOE Joint Genome Institute"/>
            <person name="Ahrendt S."/>
            <person name="Riley R."/>
            <person name="Andreopoulos W."/>
            <person name="Labutti K."/>
            <person name="Pangilinan J."/>
            <person name="Ruiz-Duenas F.J."/>
            <person name="Barrasa J.M."/>
            <person name="Sanchez-Garcia M."/>
            <person name="Camarero S."/>
            <person name="Miyauchi S."/>
            <person name="Serrano A."/>
            <person name="Linde D."/>
            <person name="Babiker R."/>
            <person name="Drula E."/>
            <person name="Ayuso-Fernandez I."/>
            <person name="Pacheco R."/>
            <person name="Padilla G."/>
            <person name="Ferreira P."/>
            <person name="Barriuso J."/>
            <person name="Kellner H."/>
            <person name="Castanera R."/>
            <person name="Alfaro M."/>
            <person name="Ramirez L."/>
            <person name="Pisabarro A.G."/>
            <person name="Kuo A."/>
            <person name="Tritt A."/>
            <person name="Lipzen A."/>
            <person name="He G."/>
            <person name="Yan M."/>
            <person name="Ng V."/>
            <person name="Cullen D."/>
            <person name="Martin F."/>
            <person name="Rosso M.-N."/>
            <person name="Henrissat B."/>
            <person name="Hibbett D."/>
            <person name="Martinez A.T."/>
            <person name="Grigoriev I.V."/>
        </authorList>
    </citation>
    <scope>NUCLEOTIDE SEQUENCE</scope>
    <source>
        <strain evidence="3">MF-IS2</strain>
    </source>
</reference>
<evidence type="ECO:0000256" key="1">
    <source>
        <dbReference type="ARBA" id="ARBA00022737"/>
    </source>
</evidence>
<dbReference type="PANTHER" id="PTHR10039:SF5">
    <property type="entry name" value="NACHT DOMAIN-CONTAINING PROTEIN"/>
    <property type="match status" value="1"/>
</dbReference>
<keyword evidence="4" id="KW-1185">Reference proteome</keyword>
<keyword evidence="1" id="KW-0677">Repeat</keyword>
<dbReference type="SUPFAM" id="SSF52540">
    <property type="entry name" value="P-loop containing nucleoside triphosphate hydrolases"/>
    <property type="match status" value="1"/>
</dbReference>
<dbReference type="Proteomes" id="UP000807342">
    <property type="component" value="Unassembled WGS sequence"/>
</dbReference>
<evidence type="ECO:0000259" key="2">
    <source>
        <dbReference type="Pfam" id="PF24883"/>
    </source>
</evidence>
<gene>
    <name evidence="3" type="ORF">P691DRAFT_798324</name>
</gene>
<proteinExistence type="predicted"/>
<feature type="domain" description="Nephrocystin 3-like N-terminal" evidence="2">
    <location>
        <begin position="93"/>
        <end position="240"/>
    </location>
</feature>
<dbReference type="Gene3D" id="3.40.50.300">
    <property type="entry name" value="P-loop containing nucleotide triphosphate hydrolases"/>
    <property type="match status" value="1"/>
</dbReference>
<dbReference type="PANTHER" id="PTHR10039">
    <property type="entry name" value="AMELOGENIN"/>
    <property type="match status" value="1"/>
</dbReference>
<evidence type="ECO:0000313" key="4">
    <source>
        <dbReference type="Proteomes" id="UP000807342"/>
    </source>
</evidence>
<sequence>MPLFADSQNTAINGGNFVDQSIGVINSNVTTNISPANGQTGIDILLEASNPDAAHDSSARDYAPRCHPGTREQYIKDIIDWGAPTAGADDPLPLFWMKGLAGVGKSAIAQTCAEELKKLGRLGAAFFFAVNVREDAEQFFPTIAYQLSTEFPEYHDLLDQRIRRDRTILKKTMAIQFKVLIDEPFQELEKTWKGIGRRMVIIVDGLDECKKANDQSRIIDIIAAAARDGVTPFRWAFFSRPEPQIEASFTSNDVAQVTCMVLLPVSDDANPDIELYLRSGFKNTLRRRNIQVTSQWPSDDDIQALVKAAKGLFVYAAMVLRDHIVLWSLILRFRIY</sequence>
<dbReference type="AlphaFoldDB" id="A0A9P6BYC6"/>
<dbReference type="OrthoDB" id="5106486at2759"/>
<dbReference type="InterPro" id="IPR027417">
    <property type="entry name" value="P-loop_NTPase"/>
</dbReference>
<evidence type="ECO:0000313" key="3">
    <source>
        <dbReference type="EMBL" id="KAF9442375.1"/>
    </source>
</evidence>
<dbReference type="Pfam" id="PF24883">
    <property type="entry name" value="NPHP3_N"/>
    <property type="match status" value="1"/>
</dbReference>
<protein>
    <recommendedName>
        <fullName evidence="2">Nephrocystin 3-like N-terminal domain-containing protein</fullName>
    </recommendedName>
</protein>
<dbReference type="InterPro" id="IPR056884">
    <property type="entry name" value="NPHP3-like_N"/>
</dbReference>
<name>A0A9P6BYC6_9AGAR</name>